<dbReference type="EMBL" id="LR589644">
    <property type="protein sequence ID" value="VTP09306.1"/>
    <property type="molecule type" value="Genomic_DNA"/>
</dbReference>
<dbReference type="KEGG" id="msn:LI99_10675"/>
<gene>
    <name evidence="1" type="ORF">BIN_B_03640</name>
</gene>
<reference evidence="1" key="1">
    <citation type="submission" date="2019-05" db="EMBL/GenBank/DDBJ databases">
        <authorList>
            <person name="Naeem R."/>
            <person name="Antony C."/>
            <person name="Guan Q."/>
        </authorList>
    </citation>
    <scope>NUCLEOTIDE SEQUENCE</scope>
    <source>
        <strain evidence="1">1</strain>
    </source>
</reference>
<dbReference type="InterPro" id="IPR035958">
    <property type="entry name" value="SecB-like_sf"/>
</dbReference>
<accession>A0A653FJM2</accession>
<dbReference type="KEGG" id="msh:LI98_10675"/>
<dbReference type="AlphaFoldDB" id="A0A653FJM2"/>
<dbReference type="GeneID" id="93456943"/>
<organism evidence="1">
    <name type="scientific">Mycolicibacterium smegmatis</name>
    <name type="common">Mycobacterium smegmatis</name>
    <dbReference type="NCBI Taxonomy" id="1772"/>
    <lineage>
        <taxon>Bacteria</taxon>
        <taxon>Bacillati</taxon>
        <taxon>Actinomycetota</taxon>
        <taxon>Actinomycetes</taxon>
        <taxon>Mycobacteriales</taxon>
        <taxon>Mycobacteriaceae</taxon>
        <taxon>Mycolicibacterium</taxon>
    </lineage>
</organism>
<dbReference type="OMA" id="RPGDIHI"/>
<evidence type="ECO:0000313" key="1">
    <source>
        <dbReference type="EMBL" id="VTP09306.1"/>
    </source>
</evidence>
<name>A0A653FJM2_MYCSM</name>
<sequence length="146" mass="15706">MIERDGAPTFEDVQELLNRSELTDVALYEHAGRRVDDAVDDEFSLQVLTRVGDTEFEIRCKVTAAGHGGQYLADAGAVFTLQSAAKIEEGTAREFAEKVGVMAVYPYLRAAVSQSAASLGLDRPILPLLRAGGVKLTESMDSAEDA</sequence>
<protein>
    <submittedName>
        <fullName evidence="1">Uncharacterized protein</fullName>
    </submittedName>
</protein>
<dbReference type="RefSeq" id="WP_011728187.1">
    <property type="nucleotide sequence ID" value="NZ_CP009495.1"/>
</dbReference>
<dbReference type="SUPFAM" id="SSF54611">
    <property type="entry name" value="SecB-like"/>
    <property type="match status" value="1"/>
</dbReference>
<proteinExistence type="predicted"/>
<dbReference type="SMR" id="A0A653FJM2"/>